<feature type="domain" description="PH-like" evidence="10">
    <location>
        <begin position="116"/>
        <end position="314"/>
    </location>
</feature>
<evidence type="ECO:0000256" key="5">
    <source>
        <dbReference type="ARBA" id="ARBA00022884"/>
    </source>
</evidence>
<dbReference type="EC" id="2.7.7.48" evidence="8"/>
<dbReference type="PANTHER" id="PTHR23079">
    <property type="entry name" value="RNA-DEPENDENT RNA POLYMERASE"/>
    <property type="match status" value="1"/>
</dbReference>
<dbReference type="Pfam" id="PF26253">
    <property type="entry name" value="RdRP_head"/>
    <property type="match status" value="1"/>
</dbReference>
<dbReference type="Pfam" id="PF05183">
    <property type="entry name" value="RdRP"/>
    <property type="match status" value="1"/>
</dbReference>
<evidence type="ECO:0000256" key="1">
    <source>
        <dbReference type="ARBA" id="ARBA00005762"/>
    </source>
</evidence>
<keyword evidence="13" id="KW-1185">Reference proteome</keyword>
<dbReference type="GO" id="GO:0003968">
    <property type="term" value="F:RNA-directed RNA polymerase activity"/>
    <property type="evidence" value="ECO:0007669"/>
    <property type="project" value="UniProtKB-KW"/>
</dbReference>
<dbReference type="InterPro" id="IPR007855">
    <property type="entry name" value="RDRP"/>
</dbReference>
<dbReference type="InterPro" id="IPR058752">
    <property type="entry name" value="RDRP_C_head"/>
</dbReference>
<evidence type="ECO:0000259" key="10">
    <source>
        <dbReference type="Pfam" id="PF25359"/>
    </source>
</evidence>
<evidence type="ECO:0000313" key="12">
    <source>
        <dbReference type="EMBL" id="KAF8787758.1"/>
    </source>
</evidence>
<sequence>MASSVLKLVIVFRKSVISITEVRENAQQFFEAYNKRNKLNCKTEIFTVRNVDVDLVYQAELYEMDISLDYSNCPKFHTNDQFKKIGKVWCDISKNKPSHLWLRLADRSVLQNKGKQSHPNIEITEMAFGTLPSMQHFMQHYFYETKSKDKELMCTFLHNQRFFALYACLNHNMKMNYNGKKSECKYAGQTFKFIVYYKSIIRAVINDISDKEIVQIFFILKNFPFVYCEKKNKKDDKEEIKGGGSKAVSLASDQEYQEKKWERSLFFGCKCNNSICYITNIGKCPVFKIVFAKKHRAYGIIDRLIQRCSRNTHFFYSKVKTEIPMKKLNDFETFPSDTKSFDHIIDRNIVSDKIFASQYAWEVLNSLSFEVQDQIILKYHIDSKTHHWEIIREYLEKCMKNVDAFVSALYHISEFISRNEVFTFEEVFIKCFRYYQRNPTQFDPPKGMCFVRRLIITPSRLIFLTPSEHFDNRIIREYGPENLLRVSIQDDDFSKLTFAVQYHTRQQYFMDRVARNLLNKGIPIGPRHYEILAASNSQLRGHGLWMFAEDHKGNTAEKIRKWMGDFSHIRNVAKYMARMGQCFSSSEEAAQIELTDDEIVNVDDETNGVYIFSDGIGMISKELADDVRKALSTRLLNRVDDSGPHYKPSAFQIRFKGCKGMVAENFILEGRKLVIRPSMKKFSCDSSNLLEIIKISAPRGLFLNRSLITILEQLGIKANVFLRLQIEMVLDMTDALIYEKKAWKMMSNLTTLDYPYKKLLEAGICLTQEPFFRSLLLSVYKNAIDQLRVKARIAIPPEYGRNMLGVVDETDTLEYGQVFVQYSEELGYIDSPTKILKRTVVVTKNPCMHPGDVRKLEAVDVPALHHIKDCIVFPAKGKRPHPDEMAGSDLDGDEYVVIWHDDLVFPEKNYPPMDYPPNPEQEHVGEIQVSDMIDFLCKYIQNDNIGVLSHAHLAWADVHHQGIFSEVCMSIAKKYPLVLDFAKSGYTCYLNSEEKAKLYPDFMEKGAANNSRKSTKALGYLYRVVRNLEACVSKVDVANLEHKVDETLVYSGWEHYKDSAENHRIKYTNRIKNILKKYGLQNEAEVLTGYVGKMNEYSTNRYEADNTLSIARTYIIDAIKRFRVEFYKAFNAEIQTDNIRESELKEVKYRRASAWYIVTYGNKDSPVLSFPWILHDLLCEIREKNLKAPIPVPRSSFIESSDEELMHMCDQDRGDTCYCISVLYKHVQDLMTKSSLNLTLSSDNTFCRTCLNRIINNFKKTCELQCCSFKKRTCQCKNSCSPMRLVLKFLKFYAAKICKEITHCSGYMPTGICKGFDELNLQSVALRTYASLAITKDIRCLSINENEYMTSSVDDNLYEEGDPIRVMVTVDFERLYTEHSEEVKAKLKALSGVRDIFISSDKDGQGNWFFLVQSIGKRWQRWNLEELIMDEGIVDRLKSCFLI</sequence>
<dbReference type="GO" id="GO:0003723">
    <property type="term" value="F:RNA binding"/>
    <property type="evidence" value="ECO:0007669"/>
    <property type="project" value="UniProtKB-KW"/>
</dbReference>
<organism evidence="12 13">
    <name type="scientific">Argiope bruennichi</name>
    <name type="common">Wasp spider</name>
    <name type="synonym">Aranea bruennichi</name>
    <dbReference type="NCBI Taxonomy" id="94029"/>
    <lineage>
        <taxon>Eukaryota</taxon>
        <taxon>Metazoa</taxon>
        <taxon>Ecdysozoa</taxon>
        <taxon>Arthropoda</taxon>
        <taxon>Chelicerata</taxon>
        <taxon>Arachnida</taxon>
        <taxon>Araneae</taxon>
        <taxon>Araneomorphae</taxon>
        <taxon>Entelegynae</taxon>
        <taxon>Araneoidea</taxon>
        <taxon>Araneidae</taxon>
        <taxon>Argiope</taxon>
    </lineage>
</organism>
<dbReference type="GO" id="GO:0030422">
    <property type="term" value="P:siRNA processing"/>
    <property type="evidence" value="ECO:0007669"/>
    <property type="project" value="TreeGrafter"/>
</dbReference>
<evidence type="ECO:0000256" key="2">
    <source>
        <dbReference type="ARBA" id="ARBA00022484"/>
    </source>
</evidence>
<evidence type="ECO:0000256" key="4">
    <source>
        <dbReference type="ARBA" id="ARBA00022695"/>
    </source>
</evidence>
<evidence type="ECO:0000256" key="3">
    <source>
        <dbReference type="ARBA" id="ARBA00022679"/>
    </source>
</evidence>
<feature type="domain" description="RDRP C-terminal head" evidence="11">
    <location>
        <begin position="1045"/>
        <end position="1185"/>
    </location>
</feature>
<evidence type="ECO:0000256" key="6">
    <source>
        <dbReference type="ARBA" id="ARBA00023158"/>
    </source>
</evidence>
<protein>
    <recommendedName>
        <fullName evidence="8">RNA-dependent RNA polymerase</fullName>
        <ecNumber evidence="8">2.7.7.48</ecNumber>
    </recommendedName>
</protein>
<dbReference type="PANTHER" id="PTHR23079:SF55">
    <property type="entry name" value="RNA-DIRECTED RNA POLYMERASE"/>
    <property type="match status" value="1"/>
</dbReference>
<dbReference type="InterPro" id="IPR057596">
    <property type="entry name" value="RDRP_core"/>
</dbReference>
<proteinExistence type="inferred from homology"/>
<dbReference type="GO" id="GO:0031380">
    <property type="term" value="C:nuclear RNA-directed RNA polymerase complex"/>
    <property type="evidence" value="ECO:0007669"/>
    <property type="project" value="TreeGrafter"/>
</dbReference>
<comment type="caution">
    <text evidence="12">The sequence shown here is derived from an EMBL/GenBank/DDBJ whole genome shotgun (WGS) entry which is preliminary data.</text>
</comment>
<keyword evidence="2 8" id="KW-0696">RNA-directed RNA polymerase</keyword>
<feature type="domain" description="RDRP core" evidence="9">
    <location>
        <begin position="456"/>
        <end position="1024"/>
    </location>
</feature>
<dbReference type="InterPro" id="IPR057493">
    <property type="entry name" value="PH_RdRP-assoc"/>
</dbReference>
<evidence type="ECO:0000256" key="7">
    <source>
        <dbReference type="ARBA" id="ARBA00048744"/>
    </source>
</evidence>
<evidence type="ECO:0000313" key="13">
    <source>
        <dbReference type="Proteomes" id="UP000807504"/>
    </source>
</evidence>
<dbReference type="Proteomes" id="UP000807504">
    <property type="component" value="Unassembled WGS sequence"/>
</dbReference>
<reference evidence="12" key="1">
    <citation type="journal article" date="2020" name="bioRxiv">
        <title>Chromosome-level reference genome of the European wasp spider Argiope bruennichi: a resource for studies on range expansion and evolutionary adaptation.</title>
        <authorList>
            <person name="Sheffer M.M."/>
            <person name="Hoppe A."/>
            <person name="Krehenwinkel H."/>
            <person name="Uhl G."/>
            <person name="Kuss A.W."/>
            <person name="Jensen L."/>
            <person name="Jensen C."/>
            <person name="Gillespie R.G."/>
            <person name="Hoff K.J."/>
            <person name="Prost S."/>
        </authorList>
    </citation>
    <scope>NUCLEOTIDE SEQUENCE</scope>
</reference>
<reference evidence="12" key="2">
    <citation type="submission" date="2020-06" db="EMBL/GenBank/DDBJ databases">
        <authorList>
            <person name="Sheffer M."/>
        </authorList>
    </citation>
    <scope>NUCLEOTIDE SEQUENCE</scope>
</reference>
<evidence type="ECO:0000259" key="11">
    <source>
        <dbReference type="Pfam" id="PF26253"/>
    </source>
</evidence>
<name>A0A8T0FBW6_ARGBR</name>
<keyword evidence="3 8" id="KW-0808">Transferase</keyword>
<accession>A0A8T0FBW6</accession>
<dbReference type="EMBL" id="JABXBU010000015">
    <property type="protein sequence ID" value="KAF8787758.1"/>
    <property type="molecule type" value="Genomic_DNA"/>
</dbReference>
<keyword evidence="5 8" id="KW-0694">RNA-binding</keyword>
<evidence type="ECO:0000259" key="9">
    <source>
        <dbReference type="Pfam" id="PF05183"/>
    </source>
</evidence>
<dbReference type="Pfam" id="PF25359">
    <property type="entry name" value="PH_met_RdRP"/>
    <property type="match status" value="1"/>
</dbReference>
<comment type="similarity">
    <text evidence="1 8">Belongs to the RdRP family.</text>
</comment>
<keyword evidence="6" id="KW-0943">RNA-mediated gene silencing</keyword>
<keyword evidence="4 8" id="KW-0548">Nucleotidyltransferase</keyword>
<comment type="catalytic activity">
    <reaction evidence="7 8">
        <text>RNA(n) + a ribonucleoside 5'-triphosphate = RNA(n+1) + diphosphate</text>
        <dbReference type="Rhea" id="RHEA:21248"/>
        <dbReference type="Rhea" id="RHEA-COMP:14527"/>
        <dbReference type="Rhea" id="RHEA-COMP:17342"/>
        <dbReference type="ChEBI" id="CHEBI:33019"/>
        <dbReference type="ChEBI" id="CHEBI:61557"/>
        <dbReference type="ChEBI" id="CHEBI:140395"/>
        <dbReference type="EC" id="2.7.7.48"/>
    </reaction>
</comment>
<evidence type="ECO:0000256" key="8">
    <source>
        <dbReference type="RuleBase" id="RU363098"/>
    </source>
</evidence>
<gene>
    <name evidence="12" type="ORF">HNY73_009323</name>
</gene>